<reference evidence="2 3" key="1">
    <citation type="submission" date="2018-06" db="EMBL/GenBank/DDBJ databases">
        <title>Genomic Encyclopedia of Archaeal and Bacterial Type Strains, Phase II (KMG-II): from individual species to whole genera.</title>
        <authorList>
            <person name="Goeker M."/>
        </authorList>
    </citation>
    <scope>NUCLEOTIDE SEQUENCE [LARGE SCALE GENOMIC DNA]</scope>
    <source>
        <strain evidence="2 3">DSM 14825</strain>
    </source>
</reference>
<dbReference type="Pfam" id="PF10677">
    <property type="entry name" value="DUF2490"/>
    <property type="match status" value="1"/>
</dbReference>
<dbReference type="EMBL" id="QLLR01000001">
    <property type="protein sequence ID" value="RAJ36994.1"/>
    <property type="molecule type" value="Genomic_DNA"/>
</dbReference>
<dbReference type="InterPro" id="IPR019619">
    <property type="entry name" value="DUF2490"/>
</dbReference>
<evidence type="ECO:0000313" key="3">
    <source>
        <dbReference type="Proteomes" id="UP000249754"/>
    </source>
</evidence>
<organism evidence="2 3">
    <name type="scientific">Pedobacter cryoconitis</name>
    <dbReference type="NCBI Taxonomy" id="188932"/>
    <lineage>
        <taxon>Bacteria</taxon>
        <taxon>Pseudomonadati</taxon>
        <taxon>Bacteroidota</taxon>
        <taxon>Sphingobacteriia</taxon>
        <taxon>Sphingobacteriales</taxon>
        <taxon>Sphingobacteriaceae</taxon>
        <taxon>Pedobacter</taxon>
    </lineage>
</organism>
<dbReference type="STRING" id="188932.AY601_2442"/>
<name>A0A327TA64_9SPHI</name>
<dbReference type="AlphaFoldDB" id="A0A327TA64"/>
<dbReference type="Proteomes" id="UP000249754">
    <property type="component" value="Unassembled WGS sequence"/>
</dbReference>
<protein>
    <submittedName>
        <fullName evidence="2">Uncharacterized protein DUF2490</fullName>
    </submittedName>
</protein>
<gene>
    <name evidence="2" type="ORF">LY11_00069</name>
</gene>
<evidence type="ECO:0000256" key="1">
    <source>
        <dbReference type="SAM" id="SignalP"/>
    </source>
</evidence>
<proteinExistence type="predicted"/>
<feature type="signal peptide" evidence="1">
    <location>
        <begin position="1"/>
        <end position="21"/>
    </location>
</feature>
<dbReference type="OrthoDB" id="1118734at2"/>
<sequence length="236" mass="27781">MIRIYIFLLTALCFLGTTVIAQTNSQNSGWLFLLNNTKINEKWGTHLDVQVRSADDWKNVKNFLFRPGITYFINPQNDVTLGYLLSETHNQVDDLGEHKLVEHRIWQQYIHKHKISTVNVSHRFRLEQRFVEKVRDQDVFAQRLRYFVRFLIPLKKEAQQFEEGLFAALQNELFFNVQHKNKLSGHFFDQNRAYAALGYRFSKKFDLEAGYLNQAVKGVSTNSVNNVIQLAVYTRF</sequence>
<feature type="chain" id="PRO_5016345329" evidence="1">
    <location>
        <begin position="22"/>
        <end position="236"/>
    </location>
</feature>
<evidence type="ECO:0000313" key="2">
    <source>
        <dbReference type="EMBL" id="RAJ36994.1"/>
    </source>
</evidence>
<keyword evidence="1" id="KW-0732">Signal</keyword>
<dbReference type="RefSeq" id="WP_111631755.1">
    <property type="nucleotide sequence ID" value="NZ_QLLR01000001.1"/>
</dbReference>
<comment type="caution">
    <text evidence="2">The sequence shown here is derived from an EMBL/GenBank/DDBJ whole genome shotgun (WGS) entry which is preliminary data.</text>
</comment>
<accession>A0A327TA64</accession>